<sequence>GNELSLMPSRSSPFDFWVAEVPMDRQAILLMPDIGDDGSSGLRLPITYIVRCA</sequence>
<reference evidence="1 2" key="1">
    <citation type="journal article" date="2021" name="BMC Genomics">
        <title>Datura genome reveals duplications of psychoactive alkaloid biosynthetic genes and high mutation rate following tissue culture.</title>
        <authorList>
            <person name="Rajewski A."/>
            <person name="Carter-House D."/>
            <person name="Stajich J."/>
            <person name="Litt A."/>
        </authorList>
    </citation>
    <scope>NUCLEOTIDE SEQUENCE [LARGE SCALE GENOMIC DNA]</scope>
    <source>
        <strain evidence="1">AR-01</strain>
    </source>
</reference>
<feature type="non-terminal residue" evidence="1">
    <location>
        <position position="1"/>
    </location>
</feature>
<name>A0ABS8UIM4_DATST</name>
<comment type="caution">
    <text evidence="1">The sequence shown here is derived from an EMBL/GenBank/DDBJ whole genome shotgun (WGS) entry which is preliminary data.</text>
</comment>
<accession>A0ABS8UIM4</accession>
<organism evidence="1 2">
    <name type="scientific">Datura stramonium</name>
    <name type="common">Jimsonweed</name>
    <name type="synonym">Common thornapple</name>
    <dbReference type="NCBI Taxonomy" id="4076"/>
    <lineage>
        <taxon>Eukaryota</taxon>
        <taxon>Viridiplantae</taxon>
        <taxon>Streptophyta</taxon>
        <taxon>Embryophyta</taxon>
        <taxon>Tracheophyta</taxon>
        <taxon>Spermatophyta</taxon>
        <taxon>Magnoliopsida</taxon>
        <taxon>eudicotyledons</taxon>
        <taxon>Gunneridae</taxon>
        <taxon>Pentapetalae</taxon>
        <taxon>asterids</taxon>
        <taxon>lamiids</taxon>
        <taxon>Solanales</taxon>
        <taxon>Solanaceae</taxon>
        <taxon>Solanoideae</taxon>
        <taxon>Datureae</taxon>
        <taxon>Datura</taxon>
    </lineage>
</organism>
<dbReference type="Proteomes" id="UP000823775">
    <property type="component" value="Unassembled WGS sequence"/>
</dbReference>
<proteinExistence type="predicted"/>
<protein>
    <submittedName>
        <fullName evidence="1">Uncharacterized protein</fullName>
    </submittedName>
</protein>
<keyword evidence="2" id="KW-1185">Reference proteome</keyword>
<evidence type="ECO:0000313" key="2">
    <source>
        <dbReference type="Proteomes" id="UP000823775"/>
    </source>
</evidence>
<feature type="non-terminal residue" evidence="1">
    <location>
        <position position="53"/>
    </location>
</feature>
<evidence type="ECO:0000313" key="1">
    <source>
        <dbReference type="EMBL" id="MCD9558742.1"/>
    </source>
</evidence>
<dbReference type="EMBL" id="JACEIK010002053">
    <property type="protein sequence ID" value="MCD9558742.1"/>
    <property type="molecule type" value="Genomic_DNA"/>
</dbReference>
<gene>
    <name evidence="1" type="ORF">HAX54_016321</name>
</gene>